<organism evidence="3 4">
    <name type="scientific">Rhamnusium bicolor</name>
    <dbReference type="NCBI Taxonomy" id="1586634"/>
    <lineage>
        <taxon>Eukaryota</taxon>
        <taxon>Metazoa</taxon>
        <taxon>Ecdysozoa</taxon>
        <taxon>Arthropoda</taxon>
        <taxon>Hexapoda</taxon>
        <taxon>Insecta</taxon>
        <taxon>Pterygota</taxon>
        <taxon>Neoptera</taxon>
        <taxon>Endopterygota</taxon>
        <taxon>Coleoptera</taxon>
        <taxon>Polyphaga</taxon>
        <taxon>Cucujiformia</taxon>
        <taxon>Chrysomeloidea</taxon>
        <taxon>Cerambycidae</taxon>
        <taxon>Lepturinae</taxon>
        <taxon>Rhagiini</taxon>
        <taxon>Rhamnusium</taxon>
    </lineage>
</organism>
<evidence type="ECO:0000259" key="2">
    <source>
        <dbReference type="Pfam" id="PF13843"/>
    </source>
</evidence>
<comment type="caution">
    <text evidence="3">The sequence shown here is derived from an EMBL/GenBank/DDBJ whole genome shotgun (WGS) entry which is preliminary data.</text>
</comment>
<dbReference type="EMBL" id="JANEYF010002501">
    <property type="protein sequence ID" value="KAJ8945631.1"/>
    <property type="molecule type" value="Genomic_DNA"/>
</dbReference>
<dbReference type="AlphaFoldDB" id="A0AAV8Y2E1"/>
<dbReference type="InterPro" id="IPR029526">
    <property type="entry name" value="PGBD"/>
</dbReference>
<evidence type="ECO:0000313" key="3">
    <source>
        <dbReference type="EMBL" id="KAJ8945631.1"/>
    </source>
</evidence>
<dbReference type="Pfam" id="PF13843">
    <property type="entry name" value="DDE_Tnp_1_7"/>
    <property type="match status" value="1"/>
</dbReference>
<accession>A0AAV8Y2E1</accession>
<name>A0AAV8Y2E1_9CUCU</name>
<proteinExistence type="predicted"/>
<keyword evidence="4" id="KW-1185">Reference proteome</keyword>
<feature type="domain" description="PiggyBac transposable element-derived protein" evidence="2">
    <location>
        <begin position="127"/>
        <end position="204"/>
    </location>
</feature>
<protein>
    <recommendedName>
        <fullName evidence="2">PiggyBac transposable element-derived protein domain-containing protein</fullName>
    </recommendedName>
</protein>
<evidence type="ECO:0000256" key="1">
    <source>
        <dbReference type="SAM" id="MobiDB-lite"/>
    </source>
</evidence>
<evidence type="ECO:0000313" key="4">
    <source>
        <dbReference type="Proteomes" id="UP001162156"/>
    </source>
</evidence>
<dbReference type="Proteomes" id="UP001162156">
    <property type="component" value="Unassembled WGS sequence"/>
</dbReference>
<gene>
    <name evidence="3" type="ORF">NQ314_009162</name>
</gene>
<sequence length="206" mass="23111">MSYEADQARLLYLVEKTNPYVCGYDDSPDEDEPDNVEVLDINTDSDQELSDSEKDSTVTSEFSNREPCFLGKDGSTQNESGYQEVEITYRHMAILSRVSVSNRTARLTDKIELKALLGLLNLSGNVYAANMEVYVGAQPDRSYNVSNSPSAVVERLCRPISGTKRNLTIDNSFTSKELADSLLKNHKLTVVETLRKKKRQLPSKFV</sequence>
<reference evidence="3" key="1">
    <citation type="journal article" date="2023" name="Insect Mol. Biol.">
        <title>Genome sequencing provides insights into the evolution of gene families encoding plant cell wall-degrading enzymes in longhorned beetles.</title>
        <authorList>
            <person name="Shin N.R."/>
            <person name="Okamura Y."/>
            <person name="Kirsch R."/>
            <person name="Pauchet Y."/>
        </authorList>
    </citation>
    <scope>NUCLEOTIDE SEQUENCE</scope>
    <source>
        <strain evidence="3">RBIC_L_NR</strain>
    </source>
</reference>
<feature type="region of interest" description="Disordered" evidence="1">
    <location>
        <begin position="42"/>
        <end position="77"/>
    </location>
</feature>